<gene>
    <name evidence="2" type="ORF">G5C66_24560</name>
</gene>
<sequence length="178" mass="18989">MEVVSLTLDEARERAGVLTSVSYDLDLDLTGLDTFRSHSRVRFRPATAETFLELKGALTVVLVVNGEAVDAAYDGGRVRLSGLSTEEVNVVEVAATLPYTTDGDGMHTFTDPVDGSRYVSAYLGMDNASKVFACFDQNDLKASFAVSVTAPPEDTVLANGAVVSHDAGRWVFAPTPPI</sequence>
<comment type="caution">
    <text evidence="2">The sequence shown here is derived from an EMBL/GenBank/DDBJ whole genome shotgun (WGS) entry which is preliminary data.</text>
</comment>
<organism evidence="2 3">
    <name type="scientific">Nocardioides turkmenicus</name>
    <dbReference type="NCBI Taxonomy" id="2711220"/>
    <lineage>
        <taxon>Bacteria</taxon>
        <taxon>Bacillati</taxon>
        <taxon>Actinomycetota</taxon>
        <taxon>Actinomycetes</taxon>
        <taxon>Propionibacteriales</taxon>
        <taxon>Nocardioidaceae</taxon>
        <taxon>Nocardioides</taxon>
    </lineage>
</organism>
<dbReference type="InterPro" id="IPR042097">
    <property type="entry name" value="Aminopeptidase_N-like_N_sf"/>
</dbReference>
<evidence type="ECO:0000313" key="3">
    <source>
        <dbReference type="Proteomes" id="UP000483261"/>
    </source>
</evidence>
<dbReference type="GO" id="GO:0004177">
    <property type="term" value="F:aminopeptidase activity"/>
    <property type="evidence" value="ECO:0007669"/>
    <property type="project" value="UniProtKB-KW"/>
</dbReference>
<evidence type="ECO:0000313" key="2">
    <source>
        <dbReference type="EMBL" id="NGN95899.1"/>
    </source>
</evidence>
<protein>
    <submittedName>
        <fullName evidence="2">Aminopeptidase N</fullName>
    </submittedName>
</protein>
<name>A0A6M1REA4_9ACTN</name>
<keyword evidence="3" id="KW-1185">Reference proteome</keyword>
<feature type="domain" description="Aminopeptidase N-like N-terminal" evidence="1">
    <location>
        <begin position="109"/>
        <end position="167"/>
    </location>
</feature>
<dbReference type="Proteomes" id="UP000483261">
    <property type="component" value="Unassembled WGS sequence"/>
</dbReference>
<dbReference type="AlphaFoldDB" id="A0A6M1REA4"/>
<feature type="non-terminal residue" evidence="2">
    <location>
        <position position="178"/>
    </location>
</feature>
<keyword evidence="2" id="KW-0378">Hydrolase</keyword>
<keyword evidence="2" id="KW-0031">Aminopeptidase</keyword>
<keyword evidence="2" id="KW-0645">Protease</keyword>
<dbReference type="SUPFAM" id="SSF63737">
    <property type="entry name" value="Leukotriene A4 hydrolase N-terminal domain"/>
    <property type="match status" value="1"/>
</dbReference>
<reference evidence="2 3" key="1">
    <citation type="submission" date="2020-02" db="EMBL/GenBank/DDBJ databases">
        <title>Whole-genome analyses of novel actinobacteria.</title>
        <authorList>
            <person name="Sahin N."/>
        </authorList>
    </citation>
    <scope>NUCLEOTIDE SEQUENCE [LARGE SCALE GENOMIC DNA]</scope>
    <source>
        <strain evidence="2 3">KC13</strain>
    </source>
</reference>
<dbReference type="Gene3D" id="2.60.40.1730">
    <property type="entry name" value="tricorn interacting facor f3 domain"/>
    <property type="match status" value="1"/>
</dbReference>
<evidence type="ECO:0000259" key="1">
    <source>
        <dbReference type="Pfam" id="PF17900"/>
    </source>
</evidence>
<proteinExistence type="predicted"/>
<accession>A0A6M1REA4</accession>
<dbReference type="Pfam" id="PF17900">
    <property type="entry name" value="Peptidase_M1_N"/>
    <property type="match status" value="1"/>
</dbReference>
<dbReference type="InterPro" id="IPR045357">
    <property type="entry name" value="Aminopeptidase_N-like_N"/>
</dbReference>
<dbReference type="EMBL" id="JAALAA010000033">
    <property type="protein sequence ID" value="NGN95899.1"/>
    <property type="molecule type" value="Genomic_DNA"/>
</dbReference>